<dbReference type="SUPFAM" id="SSF53335">
    <property type="entry name" value="S-adenosyl-L-methionine-dependent methyltransferases"/>
    <property type="match status" value="1"/>
</dbReference>
<organism evidence="15 16">
    <name type="scientific">Aureococcus anophagefferens</name>
    <name type="common">Harmful bloom alga</name>
    <dbReference type="NCBI Taxonomy" id="44056"/>
    <lineage>
        <taxon>Eukaryota</taxon>
        <taxon>Sar</taxon>
        <taxon>Stramenopiles</taxon>
        <taxon>Ochrophyta</taxon>
        <taxon>Pelagophyceae</taxon>
        <taxon>Pelagomonadales</taxon>
        <taxon>Pelagomonadaceae</taxon>
        <taxon>Aureococcus</taxon>
    </lineage>
</organism>
<dbReference type="PANTHER" id="PTHR11006:SF10">
    <property type="entry name" value="HISTONE-ARGININE METHYLTRANSFERASE CARMER-RELATED"/>
    <property type="match status" value="1"/>
</dbReference>
<dbReference type="GO" id="GO:0008168">
    <property type="term" value="F:methyltransferase activity"/>
    <property type="evidence" value="ECO:0007669"/>
    <property type="project" value="UniProtKB-KW"/>
</dbReference>
<keyword evidence="5 13" id="KW-0489">Methyltransferase</keyword>
<protein>
    <recommendedName>
        <fullName evidence="3">type I protein arginine methyltransferase</fullName>
        <ecNumber evidence="3">2.1.1.319</ecNumber>
    </recommendedName>
</protein>
<keyword evidence="16" id="KW-1185">Reference proteome</keyword>
<gene>
    <name evidence="15" type="primary">CARM1</name>
    <name evidence="15" type="ORF">SO694_00113076</name>
</gene>
<evidence type="ECO:0000256" key="13">
    <source>
        <dbReference type="PROSITE-ProRule" id="PRU01015"/>
    </source>
</evidence>
<evidence type="ECO:0000256" key="5">
    <source>
        <dbReference type="ARBA" id="ARBA00022603"/>
    </source>
</evidence>
<proteinExistence type="predicted"/>
<evidence type="ECO:0000256" key="10">
    <source>
        <dbReference type="ARBA" id="ARBA00023163"/>
    </source>
</evidence>
<dbReference type="PROSITE" id="PS51678">
    <property type="entry name" value="SAM_MT_PRMT"/>
    <property type="match status" value="1"/>
</dbReference>
<evidence type="ECO:0000256" key="9">
    <source>
        <dbReference type="ARBA" id="ARBA00023015"/>
    </source>
</evidence>
<dbReference type="Pfam" id="PF06325">
    <property type="entry name" value="PrmA"/>
    <property type="match status" value="1"/>
</dbReference>
<keyword evidence="7 13" id="KW-0949">S-adenosyl-L-methionine</keyword>
<dbReference type="InterPro" id="IPR025799">
    <property type="entry name" value="Arg_MeTrfase"/>
</dbReference>
<dbReference type="InterPro" id="IPR029063">
    <property type="entry name" value="SAM-dependent_MTases_sf"/>
</dbReference>
<evidence type="ECO:0000256" key="11">
    <source>
        <dbReference type="ARBA" id="ARBA00023242"/>
    </source>
</evidence>
<dbReference type="GO" id="GO:0032259">
    <property type="term" value="P:methylation"/>
    <property type="evidence" value="ECO:0007669"/>
    <property type="project" value="UniProtKB-KW"/>
</dbReference>
<evidence type="ECO:0000256" key="6">
    <source>
        <dbReference type="ARBA" id="ARBA00022679"/>
    </source>
</evidence>
<comment type="caution">
    <text evidence="15">The sequence shown here is derived from an EMBL/GenBank/DDBJ whole genome shotgun (WGS) entry which is preliminary data.</text>
</comment>
<keyword evidence="11" id="KW-0539">Nucleus</keyword>
<evidence type="ECO:0000256" key="8">
    <source>
        <dbReference type="ARBA" id="ARBA00022853"/>
    </source>
</evidence>
<keyword evidence="8" id="KW-0156">Chromatin regulator</keyword>
<dbReference type="Gene3D" id="3.40.50.150">
    <property type="entry name" value="Vaccinia Virus protein VP39"/>
    <property type="match status" value="1"/>
</dbReference>
<dbReference type="Proteomes" id="UP001363151">
    <property type="component" value="Unassembled WGS sequence"/>
</dbReference>
<dbReference type="PANTHER" id="PTHR11006">
    <property type="entry name" value="PROTEIN ARGININE N-METHYLTRANSFERASE"/>
    <property type="match status" value="1"/>
</dbReference>
<keyword evidence="10" id="KW-0804">Transcription</keyword>
<evidence type="ECO:0000256" key="12">
    <source>
        <dbReference type="ARBA" id="ARBA00049086"/>
    </source>
</evidence>
<dbReference type="CDD" id="cd02440">
    <property type="entry name" value="AdoMet_MTases"/>
    <property type="match status" value="1"/>
</dbReference>
<keyword evidence="9" id="KW-0805">Transcription regulation</keyword>
<keyword evidence="4" id="KW-0963">Cytoplasm</keyword>
<dbReference type="Pfam" id="PF22528">
    <property type="entry name" value="PRMT_C"/>
    <property type="match status" value="1"/>
</dbReference>
<dbReference type="InterPro" id="IPR055135">
    <property type="entry name" value="PRMT_dom"/>
</dbReference>
<accession>A0ABR1FWQ8</accession>
<evidence type="ECO:0000256" key="4">
    <source>
        <dbReference type="ARBA" id="ARBA00022490"/>
    </source>
</evidence>
<evidence type="ECO:0000256" key="1">
    <source>
        <dbReference type="ARBA" id="ARBA00004123"/>
    </source>
</evidence>
<evidence type="ECO:0000256" key="7">
    <source>
        <dbReference type="ARBA" id="ARBA00022691"/>
    </source>
</evidence>
<dbReference type="EMBL" id="JBBJCI010000212">
    <property type="protein sequence ID" value="KAK7240461.1"/>
    <property type="molecule type" value="Genomic_DNA"/>
</dbReference>
<sequence>MSALASAMDDDDEKKPPDPSPFGVYYARLLHQQNMLQDAVRTETYRRAIVTNAPDLTGKVVLDVGAGTGILSFFAAQAGAGRVYAVEASGMAEKAAKLVTAMANARLARYAPDGSASPKPAAAGSGVLATAKLSADAAWDAMDKDFRVHVVKGKVEDVTIPEHVDVIVSEPLGAFVRVRFLLVHERMLEAFVAARDRFLRPGGLMLPSTGTILVQPVTDGALWQEQEAKAAFWLASDFHGVDLTPLHEDALEEYFSQAVVGYFAPESALCETAAAYKFDFATCTVAELRDFVVPLDFLITKTAIMHGVGCWFDTTFDGSVERVVLSTSPSMPGTHWYQSRLLLRRPIAVNAGQRVTGTLDFKANDRLSYDVTLALHLEGTDIASSQVVRLDDQMYHYLAPGQVAMQPG</sequence>
<evidence type="ECO:0000256" key="2">
    <source>
        <dbReference type="ARBA" id="ARBA00004496"/>
    </source>
</evidence>
<evidence type="ECO:0000313" key="15">
    <source>
        <dbReference type="EMBL" id="KAK7240461.1"/>
    </source>
</evidence>
<dbReference type="EC" id="2.1.1.319" evidence="3"/>
<comment type="subcellular location">
    <subcellularLocation>
        <location evidence="2">Cytoplasm</location>
    </subcellularLocation>
    <subcellularLocation>
        <location evidence="1">Nucleus</location>
    </subcellularLocation>
</comment>
<comment type="catalytic activity">
    <reaction evidence="12">
        <text>L-arginyl-[protein] + 2 S-adenosyl-L-methionine = N(omega),N(omega)-dimethyl-L-arginyl-[protein] + 2 S-adenosyl-L-homocysteine + 2 H(+)</text>
        <dbReference type="Rhea" id="RHEA:48096"/>
        <dbReference type="Rhea" id="RHEA-COMP:10532"/>
        <dbReference type="Rhea" id="RHEA-COMP:11991"/>
        <dbReference type="ChEBI" id="CHEBI:15378"/>
        <dbReference type="ChEBI" id="CHEBI:29965"/>
        <dbReference type="ChEBI" id="CHEBI:57856"/>
        <dbReference type="ChEBI" id="CHEBI:59789"/>
        <dbReference type="ChEBI" id="CHEBI:61897"/>
        <dbReference type="EC" id="2.1.1.319"/>
    </reaction>
</comment>
<reference evidence="15 16" key="1">
    <citation type="submission" date="2024-03" db="EMBL/GenBank/DDBJ databases">
        <title>Aureococcus anophagefferens CCMP1851 and Kratosvirus quantuckense: Draft genome of a second virus-susceptible host strain in the model system.</title>
        <authorList>
            <person name="Chase E."/>
            <person name="Truchon A.R."/>
            <person name="Schepens W."/>
            <person name="Wilhelm S.W."/>
        </authorList>
    </citation>
    <scope>NUCLEOTIDE SEQUENCE [LARGE SCALE GENOMIC DNA]</scope>
    <source>
        <strain evidence="15 16">CCMP1851</strain>
    </source>
</reference>
<evidence type="ECO:0000256" key="3">
    <source>
        <dbReference type="ARBA" id="ARBA00011925"/>
    </source>
</evidence>
<evidence type="ECO:0000313" key="16">
    <source>
        <dbReference type="Proteomes" id="UP001363151"/>
    </source>
</evidence>
<dbReference type="Gene3D" id="2.70.160.11">
    <property type="entry name" value="Hnrnp arginine n-methyltransferase1"/>
    <property type="match status" value="1"/>
</dbReference>
<name>A0ABR1FWQ8_AURAN</name>
<evidence type="ECO:0000259" key="14">
    <source>
        <dbReference type="Pfam" id="PF22528"/>
    </source>
</evidence>
<feature type="domain" description="Protein arginine N-methyltransferase" evidence="14">
    <location>
        <begin position="210"/>
        <end position="378"/>
    </location>
</feature>
<keyword evidence="6 13" id="KW-0808">Transferase</keyword>